<comment type="caution">
    <text evidence="11">The sequence shown here is derived from an EMBL/GenBank/DDBJ whole genome shotgun (WGS) entry which is preliminary data.</text>
</comment>
<evidence type="ECO:0000256" key="2">
    <source>
        <dbReference type="ARBA" id="ARBA00022448"/>
    </source>
</evidence>
<keyword evidence="6" id="KW-0472">Membrane</keyword>
<evidence type="ECO:0000256" key="7">
    <source>
        <dbReference type="ARBA" id="ARBA00023303"/>
    </source>
</evidence>
<evidence type="ECO:0000256" key="6">
    <source>
        <dbReference type="ARBA" id="ARBA00023136"/>
    </source>
</evidence>
<accession>A0ABV0R6Z8</accession>
<keyword evidence="12" id="KW-1185">Reference proteome</keyword>
<sequence>GFGEAQPIYQTCFGSIAPPDPSGHLEEFICWYLDGEQELAVRCPSQSCKLLQESETRFLRPQAALDTTPEPLHSCQVRLHRTTRCSCGQLVAQHTPIPAGAVEDMAQLVQLEVQPTERWSALKHTQTFPTDAYGVLEFQGGGHVNKAMVVEHRLGLLGHHVGDLTVCLPFIFPLLQYIRVSNDSKADSLLHLMVKEWQLELPTLLISVHGGLQNFDLSPKLKQVFGKGLIKAAVTTGAWIFTGGVSTGTTFSSWHENINLLLMSSLCLVFQGLSDMSEMLSKTTHPSPEERSAPSVTRPYQTMSNPLSKLSVLNSSHSHFILSDNGTTGKYGAEVRLRRQLEKHISLQKINTRELVNESVKDQLLVTIQKTFNYSRSQALQIFLMVMECMKKKTLGSIMGESQPQSIFVLCFCRSWDLQTRCILLYEMSRRFQYPFHELMVWAVLMKRQKMALFLWQRGEEAMAKALVACKLYKTMAHESSQSELVDDIYQDLENNSKEFGQLAYELLDQSYKHDEQLAMKMLTYELKNWSNSTCLKLAVAAKHRDFIAHTCSQMLLTDMWMGCLRMGKSNSLKVTAGH</sequence>
<gene>
    <name evidence="11" type="ORF">XENOCAPTIV_030560</name>
</gene>
<evidence type="ECO:0000256" key="8">
    <source>
        <dbReference type="SAM" id="MobiDB-lite"/>
    </source>
</evidence>
<evidence type="ECO:0000259" key="9">
    <source>
        <dbReference type="Pfam" id="PF18139"/>
    </source>
</evidence>
<dbReference type="EMBL" id="JAHRIN010034561">
    <property type="protein sequence ID" value="MEQ2203468.1"/>
    <property type="molecule type" value="Genomic_DNA"/>
</dbReference>
<reference evidence="11 12" key="1">
    <citation type="submission" date="2021-06" db="EMBL/GenBank/DDBJ databases">
        <authorList>
            <person name="Palmer J.M."/>
        </authorList>
    </citation>
    <scope>NUCLEOTIDE SEQUENCE [LARGE SCALE GENOMIC DNA]</scope>
    <source>
        <strain evidence="11 12">XC_2019</strain>
        <tissue evidence="11">Muscle</tissue>
    </source>
</reference>
<evidence type="ECO:0000256" key="5">
    <source>
        <dbReference type="ARBA" id="ARBA00023065"/>
    </source>
</evidence>
<feature type="domain" description="TRPM-like" evidence="10">
    <location>
        <begin position="429"/>
        <end position="550"/>
    </location>
</feature>
<dbReference type="InterPro" id="IPR041491">
    <property type="entry name" value="TRPM_SLOG"/>
</dbReference>
<dbReference type="Pfam" id="PF25508">
    <property type="entry name" value="TRPM2"/>
    <property type="match status" value="1"/>
</dbReference>
<evidence type="ECO:0000259" key="10">
    <source>
        <dbReference type="Pfam" id="PF25508"/>
    </source>
</evidence>
<feature type="region of interest" description="Disordered" evidence="8">
    <location>
        <begin position="280"/>
        <end position="300"/>
    </location>
</feature>
<comment type="subcellular location">
    <subcellularLocation>
        <location evidence="1">Membrane</location>
        <topology evidence="1">Multi-pass membrane protein</topology>
    </subcellularLocation>
</comment>
<protein>
    <submittedName>
        <fullName evidence="11">Uncharacterized protein</fullName>
    </submittedName>
</protein>
<proteinExistence type="predicted"/>
<keyword evidence="5" id="KW-0406">Ion transport</keyword>
<evidence type="ECO:0000313" key="11">
    <source>
        <dbReference type="EMBL" id="MEQ2203468.1"/>
    </source>
</evidence>
<dbReference type="InterPro" id="IPR050927">
    <property type="entry name" value="TRPM"/>
</dbReference>
<keyword evidence="4" id="KW-1133">Transmembrane helix</keyword>
<evidence type="ECO:0000256" key="1">
    <source>
        <dbReference type="ARBA" id="ARBA00004141"/>
    </source>
</evidence>
<keyword evidence="2" id="KW-0813">Transport</keyword>
<dbReference type="PANTHER" id="PTHR13800">
    <property type="entry name" value="TRANSIENT RECEPTOR POTENTIAL CATION CHANNEL, SUBFAMILY M, MEMBER 6"/>
    <property type="match status" value="1"/>
</dbReference>
<feature type="domain" description="TRPM SLOG" evidence="9">
    <location>
        <begin position="294"/>
        <end position="354"/>
    </location>
</feature>
<dbReference type="Pfam" id="PF18139">
    <property type="entry name" value="LSDAT_euk"/>
    <property type="match status" value="2"/>
</dbReference>
<keyword evidence="7" id="KW-0407">Ion channel</keyword>
<evidence type="ECO:0000256" key="3">
    <source>
        <dbReference type="ARBA" id="ARBA00022692"/>
    </source>
</evidence>
<organism evidence="11 12">
    <name type="scientific">Xenoophorus captivus</name>
    <dbReference type="NCBI Taxonomy" id="1517983"/>
    <lineage>
        <taxon>Eukaryota</taxon>
        <taxon>Metazoa</taxon>
        <taxon>Chordata</taxon>
        <taxon>Craniata</taxon>
        <taxon>Vertebrata</taxon>
        <taxon>Euteleostomi</taxon>
        <taxon>Actinopterygii</taxon>
        <taxon>Neopterygii</taxon>
        <taxon>Teleostei</taxon>
        <taxon>Neoteleostei</taxon>
        <taxon>Acanthomorphata</taxon>
        <taxon>Ovalentaria</taxon>
        <taxon>Atherinomorphae</taxon>
        <taxon>Cyprinodontiformes</taxon>
        <taxon>Goodeidae</taxon>
        <taxon>Xenoophorus</taxon>
    </lineage>
</organism>
<dbReference type="InterPro" id="IPR057366">
    <property type="entry name" value="TRPM-like"/>
</dbReference>
<name>A0ABV0R6Z8_9TELE</name>
<feature type="domain" description="TRPM SLOG" evidence="9">
    <location>
        <begin position="176"/>
        <end position="249"/>
    </location>
</feature>
<dbReference type="Proteomes" id="UP001434883">
    <property type="component" value="Unassembled WGS sequence"/>
</dbReference>
<feature type="non-terminal residue" evidence="11">
    <location>
        <position position="1"/>
    </location>
</feature>
<evidence type="ECO:0000313" key="12">
    <source>
        <dbReference type="Proteomes" id="UP001434883"/>
    </source>
</evidence>
<evidence type="ECO:0000256" key="4">
    <source>
        <dbReference type="ARBA" id="ARBA00022989"/>
    </source>
</evidence>
<keyword evidence="3" id="KW-0812">Transmembrane</keyword>
<dbReference type="PANTHER" id="PTHR13800:SF13">
    <property type="entry name" value="TRANSIENT RECEPTOR POTENTIAL CATION CHANNEL SUBFAMILY M MEMBER 1"/>
    <property type="match status" value="1"/>
</dbReference>